<evidence type="ECO:0000313" key="2">
    <source>
        <dbReference type="Proteomes" id="UP001197236"/>
    </source>
</evidence>
<comment type="caution">
    <text evidence="1">The sequence shown here is derived from an EMBL/GenBank/DDBJ whole genome shotgun (WGS) entry which is preliminary data.</text>
</comment>
<dbReference type="EMBL" id="JAHVXZ010000005">
    <property type="protein sequence ID" value="MBW1257793.1"/>
    <property type="molecule type" value="Genomic_DNA"/>
</dbReference>
<proteinExistence type="predicted"/>
<name>A0ABS6VG62_9GAMM</name>
<reference evidence="1 2" key="1">
    <citation type="submission" date="2021-07" db="EMBL/GenBank/DDBJ databases">
        <title>A novel phosphonate cluster across the Pantoea species complex is important for pathogenicity in onion.</title>
        <authorList>
            <person name="Zhao M."/>
            <person name="Stice S."/>
            <person name="Shin G.Y."/>
            <person name="Coutinho T."/>
            <person name="Gitaitis R."/>
            <person name="Kvitko B."/>
            <person name="Dutta B."/>
        </authorList>
    </citation>
    <scope>NUCLEOTIDE SEQUENCE [LARGE SCALE GENOMIC DNA]</scope>
    <source>
        <strain evidence="1 2">BD 382</strain>
    </source>
</reference>
<accession>A0ABS6VG62</accession>
<gene>
    <name evidence="1" type="ORF">KYI95_11425</name>
</gene>
<organism evidence="1 2">
    <name type="scientific">Pantoea allii</name>
    <dbReference type="NCBI Taxonomy" id="574096"/>
    <lineage>
        <taxon>Bacteria</taxon>
        <taxon>Pseudomonadati</taxon>
        <taxon>Pseudomonadota</taxon>
        <taxon>Gammaproteobacteria</taxon>
        <taxon>Enterobacterales</taxon>
        <taxon>Erwiniaceae</taxon>
        <taxon>Pantoea</taxon>
    </lineage>
</organism>
<protein>
    <submittedName>
        <fullName evidence="1">Uncharacterized protein</fullName>
    </submittedName>
</protein>
<keyword evidence="2" id="KW-1185">Reference proteome</keyword>
<dbReference type="Proteomes" id="UP001197236">
    <property type="component" value="Unassembled WGS sequence"/>
</dbReference>
<sequence>MDGFQGAAGRTQPETRIQLVRLPDDQKQAVMICQMASIPARDAGALFVKAEREMLFMLNNQLLTYKPKTKHLSNYMFAVTSGTVHGLSLSSRHLGIKSQCALLLLLFY</sequence>
<evidence type="ECO:0000313" key="1">
    <source>
        <dbReference type="EMBL" id="MBW1257793.1"/>
    </source>
</evidence>
<dbReference type="RefSeq" id="WP_063877080.1">
    <property type="nucleotide sequence ID" value="NZ_CP193917.1"/>
</dbReference>